<accession>A0AAW8PBX2</accession>
<organism evidence="5 6">
    <name type="scientific">Rhizobium redzepovicii</name>
    <dbReference type="NCBI Taxonomy" id="2867518"/>
    <lineage>
        <taxon>Bacteria</taxon>
        <taxon>Pseudomonadati</taxon>
        <taxon>Pseudomonadota</taxon>
        <taxon>Alphaproteobacteria</taxon>
        <taxon>Hyphomicrobiales</taxon>
        <taxon>Rhizobiaceae</taxon>
        <taxon>Rhizobium/Agrobacterium group</taxon>
        <taxon>Rhizobium</taxon>
    </lineage>
</organism>
<proteinExistence type="predicted"/>
<dbReference type="Pfam" id="PF13538">
    <property type="entry name" value="UvrD_C_2"/>
    <property type="match status" value="1"/>
</dbReference>
<evidence type="ECO:0000259" key="4">
    <source>
        <dbReference type="Pfam" id="PF13538"/>
    </source>
</evidence>
<dbReference type="GO" id="GO:0000725">
    <property type="term" value="P:recombinational repair"/>
    <property type="evidence" value="ECO:0007669"/>
    <property type="project" value="TreeGrafter"/>
</dbReference>
<dbReference type="InterPro" id="IPR027417">
    <property type="entry name" value="P-loop_NTPase"/>
</dbReference>
<keyword evidence="6" id="KW-1185">Reference proteome</keyword>
<feature type="domain" description="NERD" evidence="3">
    <location>
        <begin position="15"/>
        <end position="133"/>
    </location>
</feature>
<dbReference type="RefSeq" id="WP_310808696.1">
    <property type="nucleotide sequence ID" value="NZ_JAVLSH010000019.1"/>
</dbReference>
<evidence type="ECO:0000313" key="6">
    <source>
        <dbReference type="Proteomes" id="UP001269402"/>
    </source>
</evidence>
<dbReference type="GO" id="GO:0003677">
    <property type="term" value="F:DNA binding"/>
    <property type="evidence" value="ECO:0007669"/>
    <property type="project" value="InterPro"/>
</dbReference>
<dbReference type="AlphaFoldDB" id="A0AAW8PBX2"/>
<dbReference type="InterPro" id="IPR027785">
    <property type="entry name" value="UvrD-like_helicase_C"/>
</dbReference>
<evidence type="ECO:0000259" key="3">
    <source>
        <dbReference type="Pfam" id="PF08378"/>
    </source>
</evidence>
<dbReference type="Pfam" id="PF13245">
    <property type="entry name" value="AAA_19"/>
    <property type="match status" value="1"/>
</dbReference>
<gene>
    <name evidence="5" type="ORF">RJJ37_29640</name>
</gene>
<dbReference type="Proteomes" id="UP001269402">
    <property type="component" value="Unassembled WGS sequence"/>
</dbReference>
<feature type="region of interest" description="Disordered" evidence="2">
    <location>
        <begin position="451"/>
        <end position="474"/>
    </location>
</feature>
<feature type="domain" description="UvrD-like helicase C-terminal" evidence="4">
    <location>
        <begin position="479"/>
        <end position="527"/>
    </location>
</feature>
<sequence>MANMIPSSTKEFHDSRGEEKVFYALRGLPDHITVIHSLRWLHPGHNLKLDKRIGAQGEGDFVIFDPKQGIMVIEVKGGEIWCERGEWHQKNRKTGDHKVIRPEEQASNTAYRIREEMIDRAPHLAKLLFCHAVWFPEGMPDRSNLPFNCPSDIVLDEEDIFRPGQAIDRAFAHWRHALPNRGQANEKEAKAVLNALAPSFSLVPSVRRSVEEREEQLVQMTREQGRIVTFLDEQHHAAIHGAAGTGKTMIALEKARRLGGPKDQVLFLCYNNALQRHLQQFHKHPHVTFATFHGLARELAGPGGSLDDAERKLLDLLVDDEPLPYDHLIVDEGQDLTDWLEFFGNRFRDGTFYVFYDRNQIMQAGNLTWLDSIPCRLVLSRNCRNTDEIARVAYRAGGLNVSPTLGLSGPKPILHVVDTIEDAARLTEKLLVSAREDQKAEPHEMAVLTLAPPPEDSPLSSMSPQGLKLSRDPTEGSVSVMTAWRFKGLEARIVIVPDVDFSEAGDTKWRNRLYVACSRARQQVHLIAISAGQNPASAAMVFSDSDKARRTWRALAKQLGAELSQGGKDDPVQEH</sequence>
<dbReference type="GO" id="GO:0005524">
    <property type="term" value="F:ATP binding"/>
    <property type="evidence" value="ECO:0007669"/>
    <property type="project" value="InterPro"/>
</dbReference>
<dbReference type="Pfam" id="PF08378">
    <property type="entry name" value="NERD"/>
    <property type="match status" value="1"/>
</dbReference>
<dbReference type="Gene3D" id="3.40.50.300">
    <property type="entry name" value="P-loop containing nucleotide triphosphate hydrolases"/>
    <property type="match status" value="2"/>
</dbReference>
<dbReference type="PANTHER" id="PTHR11070">
    <property type="entry name" value="UVRD / RECB / PCRA DNA HELICASE FAMILY MEMBER"/>
    <property type="match status" value="1"/>
</dbReference>
<dbReference type="EMBL" id="JAVLSH010000019">
    <property type="protein sequence ID" value="MDR9763744.1"/>
    <property type="molecule type" value="Genomic_DNA"/>
</dbReference>
<protein>
    <recommendedName>
        <fullName evidence="1">DNA 3'-5' helicase II</fullName>
    </recommendedName>
</protein>
<dbReference type="GO" id="GO:0043138">
    <property type="term" value="F:3'-5' DNA helicase activity"/>
    <property type="evidence" value="ECO:0007669"/>
    <property type="project" value="TreeGrafter"/>
</dbReference>
<evidence type="ECO:0000256" key="2">
    <source>
        <dbReference type="SAM" id="MobiDB-lite"/>
    </source>
</evidence>
<evidence type="ECO:0000313" key="5">
    <source>
        <dbReference type="EMBL" id="MDR9763744.1"/>
    </source>
</evidence>
<evidence type="ECO:0000256" key="1">
    <source>
        <dbReference type="ARBA" id="ARBA00034923"/>
    </source>
</evidence>
<dbReference type="InterPro" id="IPR000212">
    <property type="entry name" value="DNA_helicase_UvrD/REP"/>
</dbReference>
<comment type="caution">
    <text evidence="5">The sequence shown here is derived from an EMBL/GenBank/DDBJ whole genome shotgun (WGS) entry which is preliminary data.</text>
</comment>
<reference evidence="6" key="1">
    <citation type="submission" date="2023-07" db="EMBL/GenBank/DDBJ databases">
        <title>Genomic characterization of faba bean (Vicia faba) microsymbionts in Mexican soils.</title>
        <authorList>
            <person name="Rivera Orduna F.N."/>
            <person name="Guevara-Luna J."/>
            <person name="Yan J."/>
            <person name="Arroyo-Herrera I."/>
            <person name="Li Y."/>
            <person name="Vasquez-Murrieta M.S."/>
            <person name="Wang E.T."/>
        </authorList>
    </citation>
    <scope>NUCLEOTIDE SEQUENCE [LARGE SCALE GENOMIC DNA]</scope>
    <source>
        <strain evidence="6">CH6</strain>
    </source>
</reference>
<dbReference type="InterPro" id="IPR011528">
    <property type="entry name" value="NERD"/>
</dbReference>
<name>A0AAW8PBX2_9HYPH</name>
<dbReference type="PANTHER" id="PTHR11070:SF2">
    <property type="entry name" value="ATP-DEPENDENT DNA HELICASE SRS2"/>
    <property type="match status" value="1"/>
</dbReference>
<dbReference type="SUPFAM" id="SSF52540">
    <property type="entry name" value="P-loop containing nucleoside triphosphate hydrolases"/>
    <property type="match status" value="1"/>
</dbReference>